<organism evidence="6 7">
    <name type="scientific">Corynebacterium silvaticum</name>
    <dbReference type="NCBI Taxonomy" id="2320431"/>
    <lineage>
        <taxon>Bacteria</taxon>
        <taxon>Bacillati</taxon>
        <taxon>Actinomycetota</taxon>
        <taxon>Actinomycetes</taxon>
        <taxon>Mycobacteriales</taxon>
        <taxon>Corynebacteriaceae</taxon>
        <taxon>Corynebacterium</taxon>
    </lineage>
</organism>
<dbReference type="GO" id="GO:0005829">
    <property type="term" value="C:cytosol"/>
    <property type="evidence" value="ECO:0007669"/>
    <property type="project" value="TreeGrafter"/>
</dbReference>
<dbReference type="OrthoDB" id="9801421at2"/>
<sequence length="693" mass="77118">MTTTSSPRPEHRELADLPFDAALLETIDAPEALDWAKRWSDSTESALDFSVLQQRMRTALNVDTKIPYVIRRGEYLYNFWQDADHPRGLWRRTTLDAFLSGADEWHILVDVDKLAHEEKESWVWKGAHVRPHHFDRALIQLSRGGADAVEIREFDLCANSFVTDDPFYISEAKTLVSWVDRDTLLIGTDLGPETLTDSGYPARAYVWQRGTPIHSAQEFFAGKTSDLAVSAWADSTPGFERKFVRRSLDFYRSRTFIERDNALQIVEVPEDCELTFHRQWMFVFPREDYAGVPAGGVGAIDFQRFLDGSRDFHTVFTPTPTTSIQDISFTKTRIILTVLDNVSSTLEVLRLDSLESEHADIQLPPLTTARVVSTCDDSDEAWLGASSFTQPDTLFRVNVSESLIPGEVRHAPALFDAHGMETRQHWATSADGTKIPYFIVGDFSRGPRPTLVGGYGGFEVSLVPGYSATRGLGWLEQGNFYVQPNLRGGGEFGPTWHESVIRKNRPLIYQDHQAVLNDVVSRGYASSVFVRGGSNGGLLTSVALTSYPELIQGAVVQVPLPDMLRYHEWSAGASWIAEYGDPSDPQEREVLASYSPLHNIREHSEVSYPPTLVTTSTRDDRVHPAHARLFAAALADCGQPVDYYGNVEGGHAGAADNGQVAFMEALIFTWLQNRAATASDGCTISTEGGSHHV</sequence>
<dbReference type="GO" id="GO:0070012">
    <property type="term" value="F:oligopeptidase activity"/>
    <property type="evidence" value="ECO:0007669"/>
    <property type="project" value="TreeGrafter"/>
</dbReference>
<evidence type="ECO:0000256" key="3">
    <source>
        <dbReference type="ARBA" id="ARBA00022825"/>
    </source>
</evidence>
<dbReference type="InterPro" id="IPR023302">
    <property type="entry name" value="Pept_S9A_N"/>
</dbReference>
<keyword evidence="7" id="KW-1185">Reference proteome</keyword>
<feature type="domain" description="Peptidase S9 prolyl oligopeptidase catalytic" evidence="4">
    <location>
        <begin position="474"/>
        <end position="673"/>
    </location>
</feature>
<reference evidence="6 7" key="3">
    <citation type="journal article" date="2020" name="Int. J. Syst. Evol. Microbiol.">
        <title>Corynebacterium silvaticum sp. nov., a unique group of NTTB corynebacteria in wild boar and roe deer.</title>
        <authorList>
            <person name="Dangel A."/>
            <person name="Berger A."/>
            <person name="Rau J."/>
            <person name="Eisenberg T."/>
            <person name="Kampfer P."/>
            <person name="Margos G."/>
            <person name="Contzen M."/>
            <person name="Busse H.J."/>
            <person name="Konrad R."/>
            <person name="Peters M."/>
            <person name="Sting R."/>
            <person name="Sing A."/>
        </authorList>
    </citation>
    <scope>NUCLEOTIDE SEQUENCE [LARGE SCALE GENOMIC DNA]</scope>
    <source>
        <strain evidence="6 7">PO100/5</strain>
    </source>
</reference>
<dbReference type="InterPro" id="IPR001375">
    <property type="entry name" value="Peptidase_S9_cat"/>
</dbReference>
<dbReference type="AlphaFoldDB" id="A0A7U5K803"/>
<dbReference type="Pfam" id="PF02897">
    <property type="entry name" value="Peptidase_S9_N"/>
    <property type="match status" value="1"/>
</dbReference>
<dbReference type="SUPFAM" id="SSF53474">
    <property type="entry name" value="alpha/beta-Hydrolases"/>
    <property type="match status" value="1"/>
</dbReference>
<dbReference type="Proteomes" id="UP000195652">
    <property type="component" value="Chromosome"/>
</dbReference>
<dbReference type="EMBL" id="CP021417">
    <property type="protein sequence ID" value="ARU45417.1"/>
    <property type="molecule type" value="Genomic_DNA"/>
</dbReference>
<dbReference type="Gene3D" id="2.130.10.120">
    <property type="entry name" value="Prolyl oligopeptidase, N-terminal domain"/>
    <property type="match status" value="1"/>
</dbReference>
<protein>
    <submittedName>
        <fullName evidence="6">Prolyl oligopeptidase family serine peptidase</fullName>
    </submittedName>
</protein>
<evidence type="ECO:0000259" key="5">
    <source>
        <dbReference type="Pfam" id="PF02897"/>
    </source>
</evidence>
<dbReference type="RefSeq" id="WP_087453303.1">
    <property type="nucleotide sequence ID" value="NZ_CP021417.2"/>
</dbReference>
<keyword evidence="3" id="KW-0720">Serine protease</keyword>
<dbReference type="PANTHER" id="PTHR42881">
    <property type="entry name" value="PROLYL ENDOPEPTIDASE"/>
    <property type="match status" value="1"/>
</dbReference>
<feature type="domain" description="Peptidase S9A N-terminal" evidence="5">
    <location>
        <begin position="30"/>
        <end position="400"/>
    </location>
</feature>
<dbReference type="GO" id="GO:0006508">
    <property type="term" value="P:proteolysis"/>
    <property type="evidence" value="ECO:0007669"/>
    <property type="project" value="UniProtKB-KW"/>
</dbReference>
<reference evidence="6 7" key="4">
    <citation type="journal article" date="2020" name="PLoS ONE">
        <title>Taxonomic classification of strain PO100/5 shows a broader geographic distribution and genetic markers of the recently described Corynebacterium silvaticum.</title>
        <authorList>
            <person name="Viana M.V.C."/>
            <person name="Profeta R."/>
            <person name="da Silva A.L."/>
            <person name="Hurtado R."/>
            <person name="Cerqueira J.C."/>
            <person name="Ribeiro B.F.S."/>
            <person name="Almeida M.O."/>
            <person name="Morais-Rodrigues F."/>
            <person name="Soares S.C."/>
            <person name="Oliveira M."/>
            <person name="Tavares L."/>
            <person name="Figueiredo H."/>
            <person name="Wattam A.R."/>
            <person name="Barh D."/>
            <person name="Ghosh P."/>
            <person name="Silva A."/>
            <person name="Azevedo V."/>
        </authorList>
    </citation>
    <scope>NUCLEOTIDE SEQUENCE [LARGE SCALE GENOMIC DNA]</scope>
    <source>
        <strain evidence="6 7">PO100/5</strain>
    </source>
</reference>
<proteinExistence type="predicted"/>
<dbReference type="Pfam" id="PF00326">
    <property type="entry name" value="Peptidase_S9"/>
    <property type="match status" value="1"/>
</dbReference>
<dbReference type="PANTHER" id="PTHR42881:SF13">
    <property type="entry name" value="PROLYL ENDOPEPTIDASE"/>
    <property type="match status" value="1"/>
</dbReference>
<evidence type="ECO:0000313" key="6">
    <source>
        <dbReference type="EMBL" id="ARU45417.1"/>
    </source>
</evidence>
<dbReference type="InterPro" id="IPR029058">
    <property type="entry name" value="AB_hydrolase_fold"/>
</dbReference>
<name>A0A7U5K803_9CORY</name>
<dbReference type="SUPFAM" id="SSF50993">
    <property type="entry name" value="Peptidase/esterase 'gauge' domain"/>
    <property type="match status" value="1"/>
</dbReference>
<evidence type="ECO:0000256" key="1">
    <source>
        <dbReference type="ARBA" id="ARBA00022670"/>
    </source>
</evidence>
<keyword evidence="1" id="KW-0645">Protease</keyword>
<reference evidence="6 7" key="2">
    <citation type="journal article" date="2020" name="Antonie Van Leeuwenhoek">
        <title>Phylogenomic characterisation of a novel corynebacterial species pathogenic to animals.</title>
        <authorList>
            <person name="Moller J."/>
            <person name="Musella L."/>
            <person name="Melnikov V."/>
            <person name="Geissdorfer W."/>
            <person name="Burkovski A."/>
            <person name="Sangal V."/>
        </authorList>
    </citation>
    <scope>NUCLEOTIDE SEQUENCE [LARGE SCALE GENOMIC DNA]</scope>
    <source>
        <strain evidence="6 7">PO100/5</strain>
    </source>
</reference>
<evidence type="ECO:0000259" key="4">
    <source>
        <dbReference type="Pfam" id="PF00326"/>
    </source>
</evidence>
<dbReference type="PRINTS" id="PR00862">
    <property type="entry name" value="PROLIGOPTASE"/>
</dbReference>
<dbReference type="GO" id="GO:0004252">
    <property type="term" value="F:serine-type endopeptidase activity"/>
    <property type="evidence" value="ECO:0007669"/>
    <property type="project" value="InterPro"/>
</dbReference>
<dbReference type="Gene3D" id="3.40.50.1820">
    <property type="entry name" value="alpha/beta hydrolase"/>
    <property type="match status" value="1"/>
</dbReference>
<dbReference type="KEGG" id="csil:CBE74_01645"/>
<reference evidence="6 7" key="1">
    <citation type="journal article" date="2014" name="BMC Vet. Res.">
        <title>First report of Corynebacterium pseudotuberculosis from caseous lymphadenitis lesions in Black Alentejano pig (Sus scrofa domesticus).</title>
        <authorList>
            <person name="Oliveira M."/>
            <person name="Barroco C."/>
            <person name="Mottola C."/>
            <person name="Santos R."/>
            <person name="Lemsaddek A."/>
            <person name="Tavares L."/>
            <person name="Semedo-Lemsaddek T."/>
        </authorList>
    </citation>
    <scope>NUCLEOTIDE SEQUENCE [LARGE SCALE GENOMIC DNA]</scope>
    <source>
        <strain evidence="6 7">PO100/5</strain>
    </source>
</reference>
<accession>A0A7U5K803</accession>
<dbReference type="GeneID" id="75006987"/>
<dbReference type="InterPro" id="IPR002470">
    <property type="entry name" value="Peptidase_S9A"/>
</dbReference>
<dbReference type="InterPro" id="IPR051167">
    <property type="entry name" value="Prolyl_oligopep/macrocyclase"/>
</dbReference>
<keyword evidence="2" id="KW-0378">Hydrolase</keyword>
<evidence type="ECO:0000256" key="2">
    <source>
        <dbReference type="ARBA" id="ARBA00022801"/>
    </source>
</evidence>
<evidence type="ECO:0000313" key="7">
    <source>
        <dbReference type="Proteomes" id="UP000195652"/>
    </source>
</evidence>
<gene>
    <name evidence="6" type="ORF">CBE74_01645</name>
</gene>